<proteinExistence type="predicted"/>
<gene>
    <name evidence="1" type="ORF">C1SCF055_LOCUS33686</name>
</gene>
<keyword evidence="3" id="KW-1185">Reference proteome</keyword>
<dbReference type="AlphaFoldDB" id="A0A9P1DDD8"/>
<dbReference type="EMBL" id="CAMXCT020004224">
    <property type="protein sequence ID" value="CAL1161601.1"/>
    <property type="molecule type" value="Genomic_DNA"/>
</dbReference>
<name>A0A9P1DDD8_9DINO</name>
<accession>A0A9P1DDD8</accession>
<dbReference type="Proteomes" id="UP001152797">
    <property type="component" value="Unassembled WGS sequence"/>
</dbReference>
<dbReference type="OrthoDB" id="440812at2759"/>
<sequence length="490" mass="55499">MRAKSKKSANYSRALHSLIHRDDKTLPVEIASVRTKVRIPRKRKVLLRPWPVIPLNNWMKLCFTDPKYSGFFFLAGKTLDEWADAQNMLKEFWSRYGKIDQTMVPSNPSQTIPVYLHGDEGRGLGKRPLLVISFQPVMSWVGANSIPSTKHAFTTRLVYSVIPSECYAPGGATIDPLLRHLVQDLNQLEQEGLEDWHVLGPEGSIRSLTSNFVPPDPYKPGVRSPLRDLTGGDNPKTIKIDIAHTHSIAGYGKDDLASSIVFLAVRCKIWGEGNYEKQLELAWDSFKAWCVENSRSTTIMEFSKKELKIVSLQTFPRGLGKGSDSAVVGAWLETVLDDLPIDQVPVASPETYQPMLRVLKWGNKATNDFFRTVYQKGDNLWIHRSRAAEAVEDCWAMTEAFGALASMAKQNQLSLWYMRPKIHMMQHVGLLGCNIVEILASRSNHTYGSNSDFHLFFSWKIGEKAWYQQTSSQTVLAILGWRCPTKWKTR</sequence>
<evidence type="ECO:0000313" key="1">
    <source>
        <dbReference type="EMBL" id="CAI4008226.1"/>
    </source>
</evidence>
<reference evidence="1" key="1">
    <citation type="submission" date="2022-10" db="EMBL/GenBank/DDBJ databases">
        <authorList>
            <person name="Chen Y."/>
            <person name="Dougan E. K."/>
            <person name="Chan C."/>
            <person name="Rhodes N."/>
            <person name="Thang M."/>
        </authorList>
    </citation>
    <scope>NUCLEOTIDE SEQUENCE</scope>
</reference>
<evidence type="ECO:0000313" key="3">
    <source>
        <dbReference type="Proteomes" id="UP001152797"/>
    </source>
</evidence>
<evidence type="ECO:0000313" key="2">
    <source>
        <dbReference type="EMBL" id="CAL1161601.1"/>
    </source>
</evidence>
<dbReference type="EMBL" id="CAMXCT030004224">
    <property type="protein sequence ID" value="CAL4795538.1"/>
    <property type="molecule type" value="Genomic_DNA"/>
</dbReference>
<reference evidence="2" key="2">
    <citation type="submission" date="2024-04" db="EMBL/GenBank/DDBJ databases">
        <authorList>
            <person name="Chen Y."/>
            <person name="Shah S."/>
            <person name="Dougan E. K."/>
            <person name="Thang M."/>
            <person name="Chan C."/>
        </authorList>
    </citation>
    <scope>NUCLEOTIDE SEQUENCE [LARGE SCALE GENOMIC DNA]</scope>
</reference>
<organism evidence="1">
    <name type="scientific">Cladocopium goreaui</name>
    <dbReference type="NCBI Taxonomy" id="2562237"/>
    <lineage>
        <taxon>Eukaryota</taxon>
        <taxon>Sar</taxon>
        <taxon>Alveolata</taxon>
        <taxon>Dinophyceae</taxon>
        <taxon>Suessiales</taxon>
        <taxon>Symbiodiniaceae</taxon>
        <taxon>Cladocopium</taxon>
    </lineage>
</organism>
<dbReference type="EMBL" id="CAMXCT010004224">
    <property type="protein sequence ID" value="CAI4008226.1"/>
    <property type="molecule type" value="Genomic_DNA"/>
</dbReference>
<protein>
    <submittedName>
        <fullName evidence="1">Uncharacterized protein</fullName>
    </submittedName>
</protein>
<comment type="caution">
    <text evidence="1">The sequence shown here is derived from an EMBL/GenBank/DDBJ whole genome shotgun (WGS) entry which is preliminary data.</text>
</comment>